<reference evidence="1" key="2">
    <citation type="journal article" date="2023" name="IMA Fungus">
        <title>Comparative genomic study of the Penicillium genus elucidates a diverse pangenome and 15 lateral gene transfer events.</title>
        <authorList>
            <person name="Petersen C."/>
            <person name="Sorensen T."/>
            <person name="Nielsen M.R."/>
            <person name="Sondergaard T.E."/>
            <person name="Sorensen J.L."/>
            <person name="Fitzpatrick D.A."/>
            <person name="Frisvad J.C."/>
            <person name="Nielsen K.L."/>
        </authorList>
    </citation>
    <scope>NUCLEOTIDE SEQUENCE</scope>
    <source>
        <strain evidence="1">IBT 30728</strain>
    </source>
</reference>
<dbReference type="AlphaFoldDB" id="A0A9W9X4Y9"/>
<keyword evidence="2" id="KW-1185">Reference proteome</keyword>
<protein>
    <submittedName>
        <fullName evidence="1">Uncharacterized protein</fullName>
    </submittedName>
</protein>
<sequence>MPRPRYRPADCSPIFKPPPVILFSHDGRSDASAEEACKVYMANRPDHHVALVRRTPAQLGYEVWHSGGQDHHAPEHMTVQFSDKNGVWLETVHLDRQGRLVC</sequence>
<dbReference type="GeneID" id="81625576"/>
<dbReference type="RefSeq" id="XP_056789199.1">
    <property type="nucleotide sequence ID" value="XM_056935327.1"/>
</dbReference>
<evidence type="ECO:0000313" key="2">
    <source>
        <dbReference type="Proteomes" id="UP001148312"/>
    </source>
</evidence>
<accession>A0A9W9X4Y9</accession>
<name>A0A9W9X4Y9_9EURO</name>
<gene>
    <name evidence="1" type="ORF">N7539_005725</name>
</gene>
<organism evidence="1 2">
    <name type="scientific">Penicillium diatomitis</name>
    <dbReference type="NCBI Taxonomy" id="2819901"/>
    <lineage>
        <taxon>Eukaryota</taxon>
        <taxon>Fungi</taxon>
        <taxon>Dikarya</taxon>
        <taxon>Ascomycota</taxon>
        <taxon>Pezizomycotina</taxon>
        <taxon>Eurotiomycetes</taxon>
        <taxon>Eurotiomycetidae</taxon>
        <taxon>Eurotiales</taxon>
        <taxon>Aspergillaceae</taxon>
        <taxon>Penicillium</taxon>
    </lineage>
</organism>
<reference evidence="1" key="1">
    <citation type="submission" date="2022-12" db="EMBL/GenBank/DDBJ databases">
        <authorList>
            <person name="Petersen C."/>
        </authorList>
    </citation>
    <scope>NUCLEOTIDE SEQUENCE</scope>
    <source>
        <strain evidence="1">IBT 30728</strain>
    </source>
</reference>
<proteinExistence type="predicted"/>
<evidence type="ECO:0000313" key="1">
    <source>
        <dbReference type="EMBL" id="KAJ5483929.1"/>
    </source>
</evidence>
<comment type="caution">
    <text evidence="1">The sequence shown here is derived from an EMBL/GenBank/DDBJ whole genome shotgun (WGS) entry which is preliminary data.</text>
</comment>
<dbReference type="Proteomes" id="UP001148312">
    <property type="component" value="Unassembled WGS sequence"/>
</dbReference>
<dbReference type="EMBL" id="JAPWDQ010000006">
    <property type="protein sequence ID" value="KAJ5483929.1"/>
    <property type="molecule type" value="Genomic_DNA"/>
</dbReference>